<sequence length="37" mass="4062">MMREKGKPTNGSRNKGCKTAFVPPEAENITGTRHVCD</sequence>
<reference evidence="2" key="1">
    <citation type="submission" date="2020-02" db="EMBL/GenBank/DDBJ databases">
        <authorList>
            <person name="Meier V. D."/>
        </authorList>
    </citation>
    <scope>NUCLEOTIDE SEQUENCE</scope>
    <source>
        <strain evidence="2">AVDCRST_MAG56</strain>
    </source>
</reference>
<protein>
    <submittedName>
        <fullName evidence="2">Uncharacterized protein</fullName>
    </submittedName>
</protein>
<evidence type="ECO:0000313" key="2">
    <source>
        <dbReference type="EMBL" id="CAA9346047.1"/>
    </source>
</evidence>
<feature type="region of interest" description="Disordered" evidence="1">
    <location>
        <begin position="1"/>
        <end position="21"/>
    </location>
</feature>
<proteinExistence type="predicted"/>
<dbReference type="AlphaFoldDB" id="A0A6J4LZG6"/>
<dbReference type="EMBL" id="CADCTQ010000688">
    <property type="protein sequence ID" value="CAA9346047.1"/>
    <property type="molecule type" value="Genomic_DNA"/>
</dbReference>
<accession>A0A6J4LZG6</accession>
<name>A0A6J4LZG6_9SPHI</name>
<organism evidence="2">
    <name type="scientific">uncultured Cytophagales bacterium</name>
    <dbReference type="NCBI Taxonomy" id="158755"/>
    <lineage>
        <taxon>Bacteria</taxon>
        <taxon>Pseudomonadati</taxon>
        <taxon>Bacteroidota</taxon>
        <taxon>Sphingobacteriia</taxon>
        <taxon>Sphingobacteriales</taxon>
        <taxon>environmental samples</taxon>
    </lineage>
</organism>
<gene>
    <name evidence="2" type="ORF">AVDCRST_MAG56-8181</name>
</gene>
<evidence type="ECO:0000256" key="1">
    <source>
        <dbReference type="SAM" id="MobiDB-lite"/>
    </source>
</evidence>